<proteinExistence type="predicted"/>
<name>A0A413ITU3_9BACT</name>
<dbReference type="EMBL" id="QSCR01000001">
    <property type="protein sequence ID" value="RGY21337.1"/>
    <property type="molecule type" value="Genomic_DNA"/>
</dbReference>
<gene>
    <name evidence="1" type="ORF">DXA50_00340</name>
</gene>
<organism evidence="1 2">
    <name type="scientific">Butyricimonas virosa</name>
    <dbReference type="NCBI Taxonomy" id="544645"/>
    <lineage>
        <taxon>Bacteria</taxon>
        <taxon>Pseudomonadati</taxon>
        <taxon>Bacteroidota</taxon>
        <taxon>Bacteroidia</taxon>
        <taxon>Bacteroidales</taxon>
        <taxon>Odoribacteraceae</taxon>
        <taxon>Butyricimonas</taxon>
    </lineage>
</organism>
<dbReference type="Proteomes" id="UP000286063">
    <property type="component" value="Unassembled WGS sequence"/>
</dbReference>
<accession>A0A413ITU3</accession>
<dbReference type="AlphaFoldDB" id="A0A413ITU3"/>
<comment type="caution">
    <text evidence="1">The sequence shown here is derived from an EMBL/GenBank/DDBJ whole genome shotgun (WGS) entry which is preliminary data.</text>
</comment>
<reference evidence="1 2" key="1">
    <citation type="submission" date="2018-08" db="EMBL/GenBank/DDBJ databases">
        <title>A genome reference for cultivated species of the human gut microbiota.</title>
        <authorList>
            <person name="Zou Y."/>
            <person name="Xue W."/>
            <person name="Luo G."/>
        </authorList>
    </citation>
    <scope>NUCLEOTIDE SEQUENCE [LARGE SCALE GENOMIC DNA]</scope>
    <source>
        <strain evidence="1 2">OF02-7</strain>
    </source>
</reference>
<evidence type="ECO:0000313" key="2">
    <source>
        <dbReference type="Proteomes" id="UP000286063"/>
    </source>
</evidence>
<protein>
    <submittedName>
        <fullName evidence="1">Uncharacterized protein</fullName>
    </submittedName>
</protein>
<evidence type="ECO:0000313" key="1">
    <source>
        <dbReference type="EMBL" id="RGY21337.1"/>
    </source>
</evidence>
<sequence length="61" mass="7602">MKRVYKIETRGSVITLYRRRLGFLWFSVESRTFCYPQHRIKIMRDWITKYGKDNFISDKCY</sequence>